<dbReference type="RefSeq" id="WP_345730254.1">
    <property type="nucleotide sequence ID" value="NZ_BAAAYN010000029.1"/>
</dbReference>
<protein>
    <recommendedName>
        <fullName evidence="3">Alpha/beta hydrolase</fullName>
    </recommendedName>
</protein>
<evidence type="ECO:0008006" key="3">
    <source>
        <dbReference type="Google" id="ProtNLM"/>
    </source>
</evidence>
<dbReference type="Gene3D" id="3.40.50.1820">
    <property type="entry name" value="alpha/beta hydrolase"/>
    <property type="match status" value="1"/>
</dbReference>
<name>A0ABP6T1F7_9ACTN</name>
<evidence type="ECO:0000313" key="2">
    <source>
        <dbReference type="Proteomes" id="UP001501676"/>
    </source>
</evidence>
<accession>A0ABP6T1F7</accession>
<evidence type="ECO:0000313" key="1">
    <source>
        <dbReference type="EMBL" id="GAA3390775.1"/>
    </source>
</evidence>
<reference evidence="2" key="1">
    <citation type="journal article" date="2019" name="Int. J. Syst. Evol. Microbiol.">
        <title>The Global Catalogue of Microorganisms (GCM) 10K type strain sequencing project: providing services to taxonomists for standard genome sequencing and annotation.</title>
        <authorList>
            <consortium name="The Broad Institute Genomics Platform"/>
            <consortium name="The Broad Institute Genome Sequencing Center for Infectious Disease"/>
            <person name="Wu L."/>
            <person name="Ma J."/>
        </authorList>
    </citation>
    <scope>NUCLEOTIDE SEQUENCE [LARGE SCALE GENOMIC DNA]</scope>
    <source>
        <strain evidence="2">JCM 9458</strain>
    </source>
</reference>
<comment type="caution">
    <text evidence="1">The sequence shown here is derived from an EMBL/GenBank/DDBJ whole genome shotgun (WGS) entry which is preliminary data.</text>
</comment>
<proteinExistence type="predicted"/>
<dbReference type="InterPro" id="IPR029058">
    <property type="entry name" value="AB_hydrolase_fold"/>
</dbReference>
<sequence length="250" mass="27175">MPDYPSGVVTTVHDGPWGRLRCRSLGAPRPGTPHVVLVQGLSVADYLLPGLAGFTSWTRAHLLELPGYEGRGGRLPVPGFGRAVAEWLDAQQLGTVVLGGHSSGTQVAAAAAVGRTDVAYALLVSPIVEPGARSVLRLGARWLRDGRQETSGLLSWQAPEWWRAGPRRLAHLIRVHLRYRIENPLARLDVPALVLRGSDDRLCSPGWCRRLAALTPGGEYVEVPGAHSFFWDDPDAWSEPVRRAALSVRK</sequence>
<gene>
    <name evidence="1" type="ORF">GCM10020369_46060</name>
</gene>
<dbReference type="EMBL" id="BAAAYN010000029">
    <property type="protein sequence ID" value="GAA3390775.1"/>
    <property type="molecule type" value="Genomic_DNA"/>
</dbReference>
<dbReference type="SUPFAM" id="SSF53474">
    <property type="entry name" value="alpha/beta-Hydrolases"/>
    <property type="match status" value="1"/>
</dbReference>
<organism evidence="1 2">
    <name type="scientific">Cryptosporangium minutisporangium</name>
    <dbReference type="NCBI Taxonomy" id="113569"/>
    <lineage>
        <taxon>Bacteria</taxon>
        <taxon>Bacillati</taxon>
        <taxon>Actinomycetota</taxon>
        <taxon>Actinomycetes</taxon>
        <taxon>Cryptosporangiales</taxon>
        <taxon>Cryptosporangiaceae</taxon>
        <taxon>Cryptosporangium</taxon>
    </lineage>
</organism>
<keyword evidence="2" id="KW-1185">Reference proteome</keyword>
<dbReference type="Proteomes" id="UP001501676">
    <property type="component" value="Unassembled WGS sequence"/>
</dbReference>